<evidence type="ECO:0000313" key="3">
    <source>
        <dbReference type="EMBL" id="MFC6093708.1"/>
    </source>
</evidence>
<dbReference type="InterPro" id="IPR036465">
    <property type="entry name" value="vWFA_dom_sf"/>
</dbReference>
<accession>A0ABW1PF49</accession>
<evidence type="ECO:0000256" key="1">
    <source>
        <dbReference type="SAM" id="MobiDB-lite"/>
    </source>
</evidence>
<name>A0ABW1PF49_9PSEU</name>
<comment type="caution">
    <text evidence="3">The sequence shown here is derived from an EMBL/GenBank/DDBJ whole genome shotgun (WGS) entry which is preliminary data.</text>
</comment>
<protein>
    <recommendedName>
        <fullName evidence="2">VWFA domain-containing protein</fullName>
    </recommendedName>
</protein>
<evidence type="ECO:0000313" key="4">
    <source>
        <dbReference type="Proteomes" id="UP001596220"/>
    </source>
</evidence>
<keyword evidence="4" id="KW-1185">Reference proteome</keyword>
<dbReference type="Proteomes" id="UP001596220">
    <property type="component" value="Unassembled WGS sequence"/>
</dbReference>
<feature type="region of interest" description="Disordered" evidence="1">
    <location>
        <begin position="187"/>
        <end position="220"/>
    </location>
</feature>
<dbReference type="Gene3D" id="3.40.50.410">
    <property type="entry name" value="von Willebrand factor, type A domain"/>
    <property type="match status" value="1"/>
</dbReference>
<dbReference type="InterPro" id="IPR002035">
    <property type="entry name" value="VWF_A"/>
</dbReference>
<dbReference type="EMBL" id="JBHSQO010000048">
    <property type="protein sequence ID" value="MFC6093708.1"/>
    <property type="molecule type" value="Genomic_DNA"/>
</dbReference>
<gene>
    <name evidence="3" type="ORF">ACFP3R_30930</name>
</gene>
<evidence type="ECO:0000259" key="2">
    <source>
        <dbReference type="SMART" id="SM00327"/>
    </source>
</evidence>
<feature type="domain" description="VWFA" evidence="2">
    <location>
        <begin position="5"/>
        <end position="187"/>
    </location>
</feature>
<sequence length="220" mass="23062">MGSDVLPCYVACDVSPSMTDHLDEVNAGLREFRGAVHADPPAAARTRVCVIGFAATATVLQPLRPAAELTGLRAPLARAGTDFGPAFTLLRETIAHDVRTLEAHRLRVHRPVVFFASDGRCTDPATWPGAFAALVDPAWPAHPTVIAFGLGAADRGTLDRIGTSGVFLGQDGIRLGTALAVSVARPSLRSGRTGPSTTRPLPLHGPDAPCVGEHRADQRG</sequence>
<dbReference type="SUPFAM" id="SSF53300">
    <property type="entry name" value="vWA-like"/>
    <property type="match status" value="1"/>
</dbReference>
<dbReference type="SMART" id="SM00327">
    <property type="entry name" value="VWA"/>
    <property type="match status" value="1"/>
</dbReference>
<reference evidence="4" key="1">
    <citation type="journal article" date="2019" name="Int. J. Syst. Evol. Microbiol.">
        <title>The Global Catalogue of Microorganisms (GCM) 10K type strain sequencing project: providing services to taxonomists for standard genome sequencing and annotation.</title>
        <authorList>
            <consortium name="The Broad Institute Genomics Platform"/>
            <consortium name="The Broad Institute Genome Sequencing Center for Infectious Disease"/>
            <person name="Wu L."/>
            <person name="Ma J."/>
        </authorList>
    </citation>
    <scope>NUCLEOTIDE SEQUENCE [LARGE SCALE GENOMIC DNA]</scope>
    <source>
        <strain evidence="4">CGMCC 4.7246</strain>
    </source>
</reference>
<proteinExistence type="predicted"/>
<organism evidence="3 4">
    <name type="scientific">Saccharothrix lopnurensis</name>
    <dbReference type="NCBI Taxonomy" id="1670621"/>
    <lineage>
        <taxon>Bacteria</taxon>
        <taxon>Bacillati</taxon>
        <taxon>Actinomycetota</taxon>
        <taxon>Actinomycetes</taxon>
        <taxon>Pseudonocardiales</taxon>
        <taxon>Pseudonocardiaceae</taxon>
        <taxon>Saccharothrix</taxon>
    </lineage>
</organism>
<dbReference type="RefSeq" id="WP_380641171.1">
    <property type="nucleotide sequence ID" value="NZ_JBHSQO010000048.1"/>
</dbReference>